<proteinExistence type="predicted"/>
<dbReference type="Pfam" id="PF00300">
    <property type="entry name" value="His_Phos_1"/>
    <property type="match status" value="1"/>
</dbReference>
<accession>A0A8I1HQT6</accession>
<dbReference type="AlphaFoldDB" id="A0A8I1HQT6"/>
<dbReference type="PANTHER" id="PTHR48100">
    <property type="entry name" value="BROAD-SPECIFICITY PHOSPHATASE YOR283W-RELATED"/>
    <property type="match status" value="1"/>
</dbReference>
<dbReference type="RefSeq" id="WP_005325383.1">
    <property type="nucleotide sequence ID" value="NZ_CP175791.1"/>
</dbReference>
<dbReference type="GO" id="GO:0005737">
    <property type="term" value="C:cytoplasm"/>
    <property type="evidence" value="ECO:0007669"/>
    <property type="project" value="TreeGrafter"/>
</dbReference>
<gene>
    <name evidence="2" type="ORF">JDP02_04685</name>
</gene>
<reference evidence="2 3" key="1">
    <citation type="submission" date="2020-12" db="EMBL/GenBank/DDBJ databases">
        <title>Draft genome sequence of the commensal strain Corynebacterium tuberculostearicum MFP09/CIP 102622 isolated from human skin.</title>
        <authorList>
            <person name="Boukerb A.M."/>
            <person name="Janvier X."/>
            <person name="Feuilloley M.G.J."/>
            <person name="Groboillot A."/>
        </authorList>
    </citation>
    <scope>NUCLEOTIDE SEQUENCE [LARGE SCALE GENOMIC DNA]</scope>
    <source>
        <strain evidence="2 3">CIP 102622</strain>
    </source>
</reference>
<dbReference type="GO" id="GO:0016791">
    <property type="term" value="F:phosphatase activity"/>
    <property type="evidence" value="ECO:0007669"/>
    <property type="project" value="TreeGrafter"/>
</dbReference>
<dbReference type="Gene3D" id="3.40.50.1240">
    <property type="entry name" value="Phosphoglycerate mutase-like"/>
    <property type="match status" value="1"/>
</dbReference>
<dbReference type="SUPFAM" id="SSF53254">
    <property type="entry name" value="Phosphoglycerate mutase-like"/>
    <property type="match status" value="1"/>
</dbReference>
<evidence type="ECO:0000313" key="2">
    <source>
        <dbReference type="EMBL" id="MBK3427814.1"/>
    </source>
</evidence>
<protein>
    <submittedName>
        <fullName evidence="2">Histidine phosphatase family protein</fullName>
    </submittedName>
</protein>
<dbReference type="PANTHER" id="PTHR48100:SF1">
    <property type="entry name" value="HISTIDINE PHOSPHATASE FAMILY PROTEIN-RELATED"/>
    <property type="match status" value="1"/>
</dbReference>
<dbReference type="InterPro" id="IPR013078">
    <property type="entry name" value="His_Pase_superF_clade-1"/>
</dbReference>
<sequence>MPGRIILLRHGQTYSNISRFLDTRPPGAELTERGRDQATEVGRELAQLVGEREVEFKCSIALRAQQTAMLAARAFEQERGMPEFSQRVDVITGVHEIFAGDWEMDGSEDAHRSHMVAMRGWCDGERGAGMEGGETLDDVLARYQPVLEGIAEQLADDHDVILVSHGAAIRVVTKHATGVDADFAYTGYLANCRFMVMEPRGKDFGEWTLTRWADTEL</sequence>
<evidence type="ECO:0000313" key="3">
    <source>
        <dbReference type="Proteomes" id="UP000603369"/>
    </source>
</evidence>
<comment type="caution">
    <text evidence="2">The sequence shown here is derived from an EMBL/GenBank/DDBJ whole genome shotgun (WGS) entry which is preliminary data.</text>
</comment>
<dbReference type="CDD" id="cd07067">
    <property type="entry name" value="HP_PGM_like"/>
    <property type="match status" value="1"/>
</dbReference>
<dbReference type="Proteomes" id="UP000603369">
    <property type="component" value="Unassembled WGS sequence"/>
</dbReference>
<organism evidence="2 3">
    <name type="scientific">Corynebacterium tuberculostearicum</name>
    <dbReference type="NCBI Taxonomy" id="38304"/>
    <lineage>
        <taxon>Bacteria</taxon>
        <taxon>Bacillati</taxon>
        <taxon>Actinomycetota</taxon>
        <taxon>Actinomycetes</taxon>
        <taxon>Mycobacteriales</taxon>
        <taxon>Corynebacteriaceae</taxon>
        <taxon>Corynebacterium</taxon>
    </lineage>
</organism>
<name>A0A8I1HQT6_9CORY</name>
<dbReference type="SMART" id="SM00855">
    <property type="entry name" value="PGAM"/>
    <property type="match status" value="1"/>
</dbReference>
<keyword evidence="3" id="KW-1185">Reference proteome</keyword>
<dbReference type="InterPro" id="IPR050275">
    <property type="entry name" value="PGM_Phosphatase"/>
</dbReference>
<dbReference type="EMBL" id="JAEHFL010000005">
    <property type="protein sequence ID" value="MBK3427814.1"/>
    <property type="molecule type" value="Genomic_DNA"/>
</dbReference>
<feature type="binding site" evidence="1">
    <location>
        <position position="63"/>
    </location>
    <ligand>
        <name>substrate</name>
    </ligand>
</feature>
<feature type="binding site" evidence="1">
    <location>
        <begin position="9"/>
        <end position="16"/>
    </location>
    <ligand>
        <name>substrate</name>
    </ligand>
</feature>
<evidence type="ECO:0000256" key="1">
    <source>
        <dbReference type="PIRSR" id="PIRSR613078-2"/>
    </source>
</evidence>
<dbReference type="InterPro" id="IPR029033">
    <property type="entry name" value="His_PPase_superfam"/>
</dbReference>